<protein>
    <recommendedName>
        <fullName evidence="4">ABM domain-containing protein</fullName>
    </recommendedName>
</protein>
<accession>A0AAE3YNT2</accession>
<evidence type="ECO:0000313" key="3">
    <source>
        <dbReference type="Proteomes" id="UP001183643"/>
    </source>
</evidence>
<keyword evidence="3" id="KW-1185">Reference proteome</keyword>
<feature type="region of interest" description="Disordered" evidence="1">
    <location>
        <begin position="28"/>
        <end position="49"/>
    </location>
</feature>
<dbReference type="SUPFAM" id="SSF54909">
    <property type="entry name" value="Dimeric alpha+beta barrel"/>
    <property type="match status" value="1"/>
</dbReference>
<dbReference type="RefSeq" id="WP_310366827.1">
    <property type="nucleotide sequence ID" value="NZ_JAVDYB010000001.1"/>
</dbReference>
<comment type="caution">
    <text evidence="2">The sequence shown here is derived from an EMBL/GenBank/DDBJ whole genome shotgun (WGS) entry which is preliminary data.</text>
</comment>
<reference evidence="2" key="1">
    <citation type="submission" date="2023-07" db="EMBL/GenBank/DDBJ databases">
        <title>Sequencing the genomes of 1000 actinobacteria strains.</title>
        <authorList>
            <person name="Klenk H.-P."/>
        </authorList>
    </citation>
    <scope>NUCLEOTIDE SEQUENCE</scope>
    <source>
        <strain evidence="2">DSM 44707</strain>
    </source>
</reference>
<dbReference type="Proteomes" id="UP001183643">
    <property type="component" value="Unassembled WGS sequence"/>
</dbReference>
<dbReference type="Gene3D" id="3.30.70.100">
    <property type="match status" value="2"/>
</dbReference>
<proteinExistence type="predicted"/>
<evidence type="ECO:0000256" key="1">
    <source>
        <dbReference type="SAM" id="MobiDB-lite"/>
    </source>
</evidence>
<sequence>MNDRGDAQAAVTILEDRDLVAVLERFEFGDPGPDKPSIAPPTRTPSVRPEQRAALDAVLAHLERDHSFHKDAVAGVVLLGRDHNRLAVYTQWRTPDSGPPVEVPAPWSVADVLLRAEPTTRVLETRTYTVEFTLGHRQPRHARRLGGPLVHFGMFSFPPAEQDVLLGLARQHAPGSLVTPGLTSVNFHRSLDRTRALNLGVWESFDNFMKLLDQPGFTDEQVYWEGVAQFHPDYFDVAHAWGPAS</sequence>
<gene>
    <name evidence="2" type="ORF">J2S41_002406</name>
</gene>
<dbReference type="EMBL" id="JAVDYB010000001">
    <property type="protein sequence ID" value="MDR7275628.1"/>
    <property type="molecule type" value="Genomic_DNA"/>
</dbReference>
<dbReference type="AlphaFoldDB" id="A0AAE3YNT2"/>
<evidence type="ECO:0000313" key="2">
    <source>
        <dbReference type="EMBL" id="MDR7275628.1"/>
    </source>
</evidence>
<organism evidence="2 3">
    <name type="scientific">Catenuloplanes atrovinosus</name>
    <dbReference type="NCBI Taxonomy" id="137266"/>
    <lineage>
        <taxon>Bacteria</taxon>
        <taxon>Bacillati</taxon>
        <taxon>Actinomycetota</taxon>
        <taxon>Actinomycetes</taxon>
        <taxon>Micromonosporales</taxon>
        <taxon>Micromonosporaceae</taxon>
        <taxon>Catenuloplanes</taxon>
    </lineage>
</organism>
<name>A0AAE3YNT2_9ACTN</name>
<evidence type="ECO:0008006" key="4">
    <source>
        <dbReference type="Google" id="ProtNLM"/>
    </source>
</evidence>
<dbReference type="InterPro" id="IPR011008">
    <property type="entry name" value="Dimeric_a/b-barrel"/>
</dbReference>